<reference evidence="1" key="2">
    <citation type="submission" date="2021-04" db="EMBL/GenBank/DDBJ databases">
        <authorList>
            <person name="Gilroy R."/>
        </authorList>
    </citation>
    <scope>NUCLEOTIDE SEQUENCE</scope>
    <source>
        <strain evidence="1">ChiBcec1-1093</strain>
    </source>
</reference>
<comment type="caution">
    <text evidence="1">The sequence shown here is derived from an EMBL/GenBank/DDBJ whole genome shotgun (WGS) entry which is preliminary data.</text>
</comment>
<proteinExistence type="predicted"/>
<evidence type="ECO:0000313" key="1">
    <source>
        <dbReference type="EMBL" id="HIZ78292.1"/>
    </source>
</evidence>
<accession>A0A9D2K554</accession>
<organism evidence="1 2">
    <name type="scientific">Candidatus Lachnoclostridium stercorigallinarum</name>
    <dbReference type="NCBI Taxonomy" id="2838634"/>
    <lineage>
        <taxon>Bacteria</taxon>
        <taxon>Bacillati</taxon>
        <taxon>Bacillota</taxon>
        <taxon>Clostridia</taxon>
        <taxon>Lachnospirales</taxon>
        <taxon>Lachnospiraceae</taxon>
    </lineage>
</organism>
<protein>
    <recommendedName>
        <fullName evidence="3">DNA-directed RNA polymerase subunit P</fullName>
    </recommendedName>
</protein>
<dbReference type="EMBL" id="DXBC01000013">
    <property type="protein sequence ID" value="HIZ78292.1"/>
    <property type="molecule type" value="Genomic_DNA"/>
</dbReference>
<reference evidence="1" key="1">
    <citation type="journal article" date="2021" name="PeerJ">
        <title>Extensive microbial diversity within the chicken gut microbiome revealed by metagenomics and culture.</title>
        <authorList>
            <person name="Gilroy R."/>
            <person name="Ravi A."/>
            <person name="Getino M."/>
            <person name="Pursley I."/>
            <person name="Horton D.L."/>
            <person name="Alikhan N.F."/>
            <person name="Baker D."/>
            <person name="Gharbi K."/>
            <person name="Hall N."/>
            <person name="Watson M."/>
            <person name="Adriaenssens E.M."/>
            <person name="Foster-Nyarko E."/>
            <person name="Jarju S."/>
            <person name="Secka A."/>
            <person name="Antonio M."/>
            <person name="Oren A."/>
            <person name="Chaudhuri R.R."/>
            <person name="La Ragione R."/>
            <person name="Hildebrand F."/>
            <person name="Pallen M.J."/>
        </authorList>
    </citation>
    <scope>NUCLEOTIDE SEQUENCE</scope>
    <source>
        <strain evidence="1">ChiBcec1-1093</strain>
    </source>
</reference>
<name>A0A9D2K554_9FIRM</name>
<sequence>MERRKFKIRMELAVVKPVCIAAVFFGIFFLASGRWAAALCMLLGSYLFEKSMYRCPACGKKLDMKYPLPRGARCPFCGAVLREKK</sequence>
<dbReference type="AlphaFoldDB" id="A0A9D2K554"/>
<evidence type="ECO:0000313" key="2">
    <source>
        <dbReference type="Proteomes" id="UP000824101"/>
    </source>
</evidence>
<evidence type="ECO:0008006" key="3">
    <source>
        <dbReference type="Google" id="ProtNLM"/>
    </source>
</evidence>
<dbReference type="Gene3D" id="2.20.28.30">
    <property type="entry name" value="RNA polymerase ii, chain L"/>
    <property type="match status" value="1"/>
</dbReference>
<dbReference type="Proteomes" id="UP000824101">
    <property type="component" value="Unassembled WGS sequence"/>
</dbReference>
<gene>
    <name evidence="1" type="ORF">IAA17_00665</name>
</gene>